<dbReference type="Proteomes" id="UP001500967">
    <property type="component" value="Unassembled WGS sequence"/>
</dbReference>
<name>A0ABN0TS20_9ACTN</name>
<evidence type="ECO:0000313" key="2">
    <source>
        <dbReference type="Proteomes" id="UP001500967"/>
    </source>
</evidence>
<evidence type="ECO:0008006" key="3">
    <source>
        <dbReference type="Google" id="ProtNLM"/>
    </source>
</evidence>
<gene>
    <name evidence="1" type="ORF">GCM10009539_11950</name>
</gene>
<proteinExistence type="predicted"/>
<comment type="caution">
    <text evidence="1">The sequence shown here is derived from an EMBL/GenBank/DDBJ whole genome shotgun (WGS) entry which is preliminary data.</text>
</comment>
<dbReference type="EMBL" id="BAAAGX010000006">
    <property type="protein sequence ID" value="GAA0228141.1"/>
    <property type="molecule type" value="Genomic_DNA"/>
</dbReference>
<protein>
    <recommendedName>
        <fullName evidence="3">Knr4/Smi1-like domain-containing protein</fullName>
    </recommendedName>
</protein>
<dbReference type="RefSeq" id="WP_344647709.1">
    <property type="nucleotide sequence ID" value="NZ_BAAAGX010000006.1"/>
</dbReference>
<keyword evidence="2" id="KW-1185">Reference proteome</keyword>
<organism evidence="1 2">
    <name type="scientific">Cryptosporangium japonicum</name>
    <dbReference type="NCBI Taxonomy" id="80872"/>
    <lineage>
        <taxon>Bacteria</taxon>
        <taxon>Bacillati</taxon>
        <taxon>Actinomycetota</taxon>
        <taxon>Actinomycetes</taxon>
        <taxon>Cryptosporangiales</taxon>
        <taxon>Cryptosporangiaceae</taxon>
        <taxon>Cryptosporangium</taxon>
    </lineage>
</organism>
<evidence type="ECO:0000313" key="1">
    <source>
        <dbReference type="EMBL" id="GAA0228141.1"/>
    </source>
</evidence>
<accession>A0ABN0TS20</accession>
<reference evidence="1 2" key="1">
    <citation type="journal article" date="2019" name="Int. J. Syst. Evol. Microbiol.">
        <title>The Global Catalogue of Microorganisms (GCM) 10K type strain sequencing project: providing services to taxonomists for standard genome sequencing and annotation.</title>
        <authorList>
            <consortium name="The Broad Institute Genomics Platform"/>
            <consortium name="The Broad Institute Genome Sequencing Center for Infectious Disease"/>
            <person name="Wu L."/>
            <person name="Ma J."/>
        </authorList>
    </citation>
    <scope>NUCLEOTIDE SEQUENCE [LARGE SCALE GENOMIC DNA]</scope>
    <source>
        <strain evidence="1 2">JCM 10425</strain>
    </source>
</reference>
<sequence>MSLLRTHLPWIPDALADRLDWPSAPRAIEIVVFGSTGGGDLYAIDIETGRILRLQGASYLAGVYEGTDRGITVVGRDLRDFLDRVLAAVV</sequence>